<accession>A0AAV4UKS5</accession>
<organism evidence="1 2">
    <name type="scientific">Caerostris darwini</name>
    <dbReference type="NCBI Taxonomy" id="1538125"/>
    <lineage>
        <taxon>Eukaryota</taxon>
        <taxon>Metazoa</taxon>
        <taxon>Ecdysozoa</taxon>
        <taxon>Arthropoda</taxon>
        <taxon>Chelicerata</taxon>
        <taxon>Arachnida</taxon>
        <taxon>Araneae</taxon>
        <taxon>Araneomorphae</taxon>
        <taxon>Entelegynae</taxon>
        <taxon>Araneoidea</taxon>
        <taxon>Araneidae</taxon>
        <taxon>Caerostris</taxon>
    </lineage>
</organism>
<dbReference type="Proteomes" id="UP001054837">
    <property type="component" value="Unassembled WGS sequence"/>
</dbReference>
<dbReference type="AlphaFoldDB" id="A0AAV4UKS5"/>
<evidence type="ECO:0000313" key="2">
    <source>
        <dbReference type="Proteomes" id="UP001054837"/>
    </source>
</evidence>
<proteinExistence type="predicted"/>
<protein>
    <submittedName>
        <fullName evidence="1">Uncharacterized protein</fullName>
    </submittedName>
</protein>
<evidence type="ECO:0000313" key="1">
    <source>
        <dbReference type="EMBL" id="GIY58332.1"/>
    </source>
</evidence>
<dbReference type="EMBL" id="BPLQ01011490">
    <property type="protein sequence ID" value="GIY58332.1"/>
    <property type="molecule type" value="Genomic_DNA"/>
</dbReference>
<reference evidence="1 2" key="1">
    <citation type="submission" date="2021-06" db="EMBL/GenBank/DDBJ databases">
        <title>Caerostris darwini draft genome.</title>
        <authorList>
            <person name="Kono N."/>
            <person name="Arakawa K."/>
        </authorList>
    </citation>
    <scope>NUCLEOTIDE SEQUENCE [LARGE SCALE GENOMIC DNA]</scope>
</reference>
<keyword evidence="2" id="KW-1185">Reference proteome</keyword>
<sequence>MLVLAFYCSHVSADSLESAVSGQILKLIVDSLTYYQYIAIEASEETSYSQHRNKFFPDSEMHLWRGKKKKCTVSKMLHQPRITELAIWRQAARKLHAGVLSRELSDREGSPRPSAACLASSTLELLQCYAEAQQRPSPAMDYQEPIIY</sequence>
<name>A0AAV4UKS5_9ARAC</name>
<comment type="caution">
    <text evidence="1">The sequence shown here is derived from an EMBL/GenBank/DDBJ whole genome shotgun (WGS) entry which is preliminary data.</text>
</comment>
<gene>
    <name evidence="1" type="ORF">CDAR_294901</name>
</gene>